<feature type="region of interest" description="Disordered" evidence="1">
    <location>
        <begin position="818"/>
        <end position="842"/>
    </location>
</feature>
<feature type="region of interest" description="Disordered" evidence="1">
    <location>
        <begin position="863"/>
        <end position="917"/>
    </location>
</feature>
<feature type="compositionally biased region" description="Basic and acidic residues" evidence="1">
    <location>
        <begin position="754"/>
        <end position="764"/>
    </location>
</feature>
<accession>A0A8S1JH39</accession>
<feature type="region of interest" description="Disordered" evidence="1">
    <location>
        <begin position="699"/>
        <end position="734"/>
    </location>
</feature>
<feature type="compositionally biased region" description="Basic and acidic residues" evidence="1">
    <location>
        <begin position="1509"/>
        <end position="1528"/>
    </location>
</feature>
<comment type="caution">
    <text evidence="2">The sequence shown here is derived from an EMBL/GenBank/DDBJ whole genome shotgun (WGS) entry which is preliminary data.</text>
</comment>
<organism evidence="2 3">
    <name type="scientific">Ostreobium quekettii</name>
    <dbReference type="NCBI Taxonomy" id="121088"/>
    <lineage>
        <taxon>Eukaryota</taxon>
        <taxon>Viridiplantae</taxon>
        <taxon>Chlorophyta</taxon>
        <taxon>core chlorophytes</taxon>
        <taxon>Ulvophyceae</taxon>
        <taxon>TCBD clade</taxon>
        <taxon>Bryopsidales</taxon>
        <taxon>Ostreobineae</taxon>
        <taxon>Ostreobiaceae</taxon>
        <taxon>Ostreobium</taxon>
    </lineage>
</organism>
<feature type="compositionally biased region" description="Basic and acidic residues" evidence="1">
    <location>
        <begin position="562"/>
        <end position="574"/>
    </location>
</feature>
<feature type="region of interest" description="Disordered" evidence="1">
    <location>
        <begin position="156"/>
        <end position="225"/>
    </location>
</feature>
<feature type="compositionally biased region" description="Gly residues" evidence="1">
    <location>
        <begin position="908"/>
        <end position="917"/>
    </location>
</feature>
<feature type="region of interest" description="Disordered" evidence="1">
    <location>
        <begin position="1446"/>
        <end position="1474"/>
    </location>
</feature>
<feature type="compositionally biased region" description="Basic and acidic residues" evidence="1">
    <location>
        <begin position="76"/>
        <end position="89"/>
    </location>
</feature>
<evidence type="ECO:0000313" key="2">
    <source>
        <dbReference type="EMBL" id="CAD7703541.1"/>
    </source>
</evidence>
<proteinExistence type="predicted"/>
<sequence>MGKRGKFELPGTGSDRSKGRQRKVSCRSLNSGNASEGPLPPRPASRLKSSTDEDCSPSTGADTPSGTAAPDCNGPVRDRDAGKGEEGKESCPTVVAAGPPRPAVPFCEDASSQSPDSPCALDSLPCTEISIGSTTVIPSVAPSPVPAASDIGKSAEARPAGLSPLPNCVQLEPPRPKSRAGRRTPDIASASKVKKKPAWSSQWQNEQRREVKGGSGTAPRTELSIKCSNVTRSAGPKIDVREEIGDSGSIQGRKAVSRKPSRRARPYGPGSVGNEVTGASRTSEEFSQVMENGKAQVTIGRGETDSALQAAAMEVGADSANEACCAAALTTHGSFASSTGTGHAAGSQDILRSSSASPCGLEGRQKRLGNIEVVMCTSDGMAEGQVSVVVLPVDVPSSTPAVPLKSRAPSPAVEMEQVQSHTDVPASVPSMETLLDTEPPKGLSKKFRDHFALRDGIAGSGVALLEEKVLDVLEMTGALLKLAKDNPAMQALQNGKSPAPAQLKQHATEMDACMETGMPVEQGAARTPDAPLIGGSSTDDGDGVHATPSLPAAAEGTDPPMEEPREMSESRPGRDSSQVGCASVEEADDRSETETTSSEPELPVAPRGYALWSPPEAEGPPDEANTRDGYNAPLSTAMLTSDADAVRPSLHEDGLQSWAIPQFQGDDVQLSIFKALVGPALKQEGTIQASTDNQMPIEERPTQGGETVQPGLRNLGTHKRREVHKTSQGTSPHADSEYAALLDGEVADCAAGARRVEGDGHSDASRPASSLRPVDAVCGDGARLPPRAQGPVTEAVGDVSQAEWPHVYTVQLPGLDRSDGKAMSATHDDFEFDPPSPRHSDLPKLVGGYEVWSFNPMWQEDRRTPTPSFGEPCLSERSIPSHRDWSPSPAPSSCGRATPTGARRAADGGEGCTEGGGAVEVVGAGGGPNPRGHSSAMSIHGDDPIPAIVQEAAGEKFAVSYVNGKSSRGNLVELVASEANDASGVEAQNGEIVYEKAAESKDEVLSLGAHPHVDPPPEQVVDDLKQETVCPQPIEAKEATTPCGGNAAKNTAEVAPAIAEVIEADGSMLQGKQGKDSTAEADDQAAADLGTISSLSSLAGKKEQVDMHSLIQTTNSTIPKVLKQQPADEISPEEESTGALMEGLKGIQSQGQDPPPCGEEVSPSAKEAAVYAVLEPAKAYEDSVLLDGKEKGIASSEKSPSSEALTDNVPCTEWLTAVGEDATDRQEGKVEPTHCTSEECTPHQPAAICRTTAPGGDACPRNSSPKMYTDVETSVSTSPLSCIPKPTVAGAATGAEVAHLVAVDSVDEVVEAMATAAGEGLVPAAAKPEKEAVAAAFGVPASSKMASSADMEPTLGASNLPVQEMADITPALASAEETQGPGTPHYGNGILDVEGSISAERIAHEVAAGSTEMLQDKEEPDGGNDETLAQELPTTVSQAVAAANSDLQKPHGSPGPQEGASTPQQTIGRTKPVAAGTKNRVLCADMLPQVERPAVDDQAEANVVVQEGATEKDPVEERDTKPLTETHGAKGPVMKAAAEKKNVTKTTTLKKLRSSASSVSKSLGCGCFGGLLVKAGNFTRAS</sequence>
<feature type="compositionally biased region" description="Polar residues" evidence="1">
    <location>
        <begin position="56"/>
        <end position="66"/>
    </location>
</feature>
<evidence type="ECO:0000313" key="3">
    <source>
        <dbReference type="Proteomes" id="UP000708148"/>
    </source>
</evidence>
<dbReference type="EMBL" id="CAJHUC010002287">
    <property type="protein sequence ID" value="CAD7703541.1"/>
    <property type="molecule type" value="Genomic_DNA"/>
</dbReference>
<feature type="region of interest" description="Disordered" evidence="1">
    <location>
        <begin position="1505"/>
        <end position="1528"/>
    </location>
</feature>
<feature type="region of interest" description="Disordered" evidence="1">
    <location>
        <begin position="754"/>
        <end position="774"/>
    </location>
</feature>
<feature type="region of interest" description="Disordered" evidence="1">
    <location>
        <begin position="522"/>
        <end position="632"/>
    </location>
</feature>
<evidence type="ECO:0000256" key="1">
    <source>
        <dbReference type="SAM" id="MobiDB-lite"/>
    </source>
</evidence>
<name>A0A8S1JH39_9CHLO</name>
<feature type="region of interest" description="Disordered" evidence="1">
    <location>
        <begin position="245"/>
        <end position="285"/>
    </location>
</feature>
<reference evidence="2" key="1">
    <citation type="submission" date="2020-12" db="EMBL/GenBank/DDBJ databases">
        <authorList>
            <person name="Iha C."/>
        </authorList>
    </citation>
    <scope>NUCLEOTIDE SEQUENCE</scope>
</reference>
<feature type="region of interest" description="Disordered" evidence="1">
    <location>
        <begin position="1408"/>
        <end position="1428"/>
    </location>
</feature>
<keyword evidence="3" id="KW-1185">Reference proteome</keyword>
<feature type="region of interest" description="Disordered" evidence="1">
    <location>
        <begin position="1"/>
        <end position="120"/>
    </location>
</feature>
<dbReference type="Proteomes" id="UP000708148">
    <property type="component" value="Unassembled WGS sequence"/>
</dbReference>
<protein>
    <submittedName>
        <fullName evidence="2">Uncharacterized protein</fullName>
    </submittedName>
</protein>
<gene>
    <name evidence="2" type="ORF">OSTQU699_LOCUS8898</name>
</gene>
<feature type="compositionally biased region" description="Polar residues" evidence="1">
    <location>
        <begin position="1459"/>
        <end position="1468"/>
    </location>
</feature>
<feature type="compositionally biased region" description="Basic residues" evidence="1">
    <location>
        <begin position="255"/>
        <end position="265"/>
    </location>
</feature>